<keyword evidence="1" id="KW-1003">Cell membrane</keyword>
<evidence type="ECO:0000313" key="7">
    <source>
        <dbReference type="EMBL" id="ACE05223.1"/>
    </source>
</evidence>
<dbReference type="KEGG" id="cpb:Cphamn1_2319"/>
<protein>
    <submittedName>
        <fullName evidence="7">von Willebrand factor type A</fullName>
    </submittedName>
</protein>
<dbReference type="SMART" id="SM00327">
    <property type="entry name" value="VWA"/>
    <property type="match status" value="1"/>
</dbReference>
<dbReference type="OrthoDB" id="6206554at2"/>
<dbReference type="InterPro" id="IPR036465">
    <property type="entry name" value="vWFA_dom_sf"/>
</dbReference>
<dbReference type="EMBL" id="CP001101">
    <property type="protein sequence ID" value="ACE05223.1"/>
    <property type="molecule type" value="Genomic_DNA"/>
</dbReference>
<keyword evidence="4 5" id="KW-0472">Membrane</keyword>
<feature type="transmembrane region" description="Helical" evidence="5">
    <location>
        <begin position="15"/>
        <end position="31"/>
    </location>
</feature>
<name>B3EP84_CHLPB</name>
<reference evidence="7" key="1">
    <citation type="submission" date="2008-06" db="EMBL/GenBank/DDBJ databases">
        <title>Complete sequence of Chlorobium phaeobacteroides BS1.</title>
        <authorList>
            <consortium name="US DOE Joint Genome Institute"/>
            <person name="Lucas S."/>
            <person name="Copeland A."/>
            <person name="Lapidus A."/>
            <person name="Glavina del Rio T."/>
            <person name="Dalin E."/>
            <person name="Tice H."/>
            <person name="Bruce D."/>
            <person name="Goodwin L."/>
            <person name="Pitluck S."/>
            <person name="Schmutz J."/>
            <person name="Larimer F."/>
            <person name="Land M."/>
            <person name="Hauser L."/>
            <person name="Kyrpides N."/>
            <person name="Ovchinnikova G."/>
            <person name="Li T."/>
            <person name="Liu Z."/>
            <person name="Zhao F."/>
            <person name="Overmann J."/>
            <person name="Bryant D.A."/>
            <person name="Richardson P."/>
        </authorList>
    </citation>
    <scope>NUCLEOTIDE SEQUENCE [LARGE SCALE GENOMIC DNA]</scope>
    <source>
        <strain evidence="7">BS1</strain>
    </source>
</reference>
<accession>B3EP84</accession>
<evidence type="ECO:0000256" key="3">
    <source>
        <dbReference type="ARBA" id="ARBA00022989"/>
    </source>
</evidence>
<evidence type="ECO:0000259" key="6">
    <source>
        <dbReference type="PROSITE" id="PS50234"/>
    </source>
</evidence>
<sequence length="331" mass="36571">MQELISTISSVELAQPWWLLLLLLLPVFWWLERRRVRGRKGMMFPGVSRLKAEGMAAGRWVRLPQWLMRSAIVLAVVATGRPQITRAVTEASEKGIDIVFALDISESMLEEDFEGSRLDAAKKIALRFIRERPQDRFGLVLFRGKSFTLCPLTLDHRLLGMLVRQVSVDAISDKGTAIGSAILVGTNRLRASVSKERVLLLLTDGEHNSGEVGPVTASEIAQSEGIRIYVIGVRNEEEAGSPESMDAEREGVDEQVLGTVAGMTGGRYFRASDENSLKDAFGEIDALERSRPDGPVREVRSELYSWLLLPALALLCAGLALGNTRFLKIPS</sequence>
<dbReference type="PANTHER" id="PTHR22550:SF5">
    <property type="entry name" value="LEUCINE ZIPPER PROTEIN 4"/>
    <property type="match status" value="1"/>
</dbReference>
<dbReference type="HOGENOM" id="CLU_024570_0_0_10"/>
<dbReference type="AlphaFoldDB" id="B3EP84"/>
<dbReference type="SUPFAM" id="SSF53300">
    <property type="entry name" value="vWA-like"/>
    <property type="match status" value="1"/>
</dbReference>
<evidence type="ECO:0000256" key="4">
    <source>
        <dbReference type="ARBA" id="ARBA00023136"/>
    </source>
</evidence>
<dbReference type="PANTHER" id="PTHR22550">
    <property type="entry name" value="SPORE GERMINATION PROTEIN"/>
    <property type="match status" value="1"/>
</dbReference>
<dbReference type="InterPro" id="IPR050768">
    <property type="entry name" value="UPF0353/GerABKA_families"/>
</dbReference>
<dbReference type="Pfam" id="PF00092">
    <property type="entry name" value="VWA"/>
    <property type="match status" value="1"/>
</dbReference>
<organism evidence="7">
    <name type="scientific">Chlorobium phaeobacteroides (strain BS1)</name>
    <dbReference type="NCBI Taxonomy" id="331678"/>
    <lineage>
        <taxon>Bacteria</taxon>
        <taxon>Pseudomonadati</taxon>
        <taxon>Chlorobiota</taxon>
        <taxon>Chlorobiia</taxon>
        <taxon>Chlorobiales</taxon>
        <taxon>Chlorobiaceae</taxon>
        <taxon>Chlorobium/Pelodictyon group</taxon>
        <taxon>Chlorobium</taxon>
    </lineage>
</organism>
<evidence type="ECO:0000256" key="1">
    <source>
        <dbReference type="ARBA" id="ARBA00022475"/>
    </source>
</evidence>
<evidence type="ECO:0000256" key="5">
    <source>
        <dbReference type="SAM" id="Phobius"/>
    </source>
</evidence>
<gene>
    <name evidence="7" type="ordered locus">Cphamn1_2319</name>
</gene>
<feature type="domain" description="VWFA" evidence="6">
    <location>
        <begin position="97"/>
        <end position="284"/>
    </location>
</feature>
<dbReference type="PROSITE" id="PS50234">
    <property type="entry name" value="VWFA"/>
    <property type="match status" value="1"/>
</dbReference>
<dbReference type="STRING" id="331678.Cphamn1_2319"/>
<keyword evidence="2 5" id="KW-0812">Transmembrane</keyword>
<feature type="transmembrane region" description="Helical" evidence="5">
    <location>
        <begin position="303"/>
        <end position="322"/>
    </location>
</feature>
<keyword evidence="3 5" id="KW-1133">Transmembrane helix</keyword>
<proteinExistence type="predicted"/>
<dbReference type="InterPro" id="IPR002035">
    <property type="entry name" value="VWF_A"/>
</dbReference>
<evidence type="ECO:0000256" key="2">
    <source>
        <dbReference type="ARBA" id="ARBA00022692"/>
    </source>
</evidence>
<dbReference type="eggNOG" id="COG2304">
    <property type="taxonomic scope" value="Bacteria"/>
</dbReference>
<dbReference type="Gene3D" id="3.40.50.410">
    <property type="entry name" value="von Willebrand factor, type A domain"/>
    <property type="match status" value="1"/>
</dbReference>